<reference evidence="1" key="1">
    <citation type="journal article" date="2015" name="Nature">
        <title>Complex archaea that bridge the gap between prokaryotes and eukaryotes.</title>
        <authorList>
            <person name="Spang A."/>
            <person name="Saw J.H."/>
            <person name="Jorgensen S.L."/>
            <person name="Zaremba-Niedzwiedzka K."/>
            <person name="Martijn J."/>
            <person name="Lind A.E."/>
            <person name="van Eijk R."/>
            <person name="Schleper C."/>
            <person name="Guy L."/>
            <person name="Ettema T.J."/>
        </authorList>
    </citation>
    <scope>NUCLEOTIDE SEQUENCE</scope>
</reference>
<organism evidence="1">
    <name type="scientific">marine sediment metagenome</name>
    <dbReference type="NCBI Taxonomy" id="412755"/>
    <lineage>
        <taxon>unclassified sequences</taxon>
        <taxon>metagenomes</taxon>
        <taxon>ecological metagenomes</taxon>
    </lineage>
</organism>
<evidence type="ECO:0000313" key="1">
    <source>
        <dbReference type="EMBL" id="KKK48030.1"/>
    </source>
</evidence>
<dbReference type="AlphaFoldDB" id="A0A0F8WII9"/>
<sequence length="93" mass="10498">MVTGRPAAEWAEVKKKGFTESEKVGAWVRLSRKSLTHYMMFVHGWKVRPHQKELVKALEALILPPVCWGTAHPICECSGAHVCDACFPCRVHK</sequence>
<name>A0A0F8WII9_9ZZZZ</name>
<accession>A0A0F8WII9</accession>
<gene>
    <name evidence="1" type="ORF">LCGC14_3149250</name>
</gene>
<proteinExistence type="predicted"/>
<dbReference type="EMBL" id="LAZR01069276">
    <property type="protein sequence ID" value="KKK48030.1"/>
    <property type="molecule type" value="Genomic_DNA"/>
</dbReference>
<feature type="non-terminal residue" evidence="1">
    <location>
        <position position="93"/>
    </location>
</feature>
<protein>
    <submittedName>
        <fullName evidence="1">Uncharacterized protein</fullName>
    </submittedName>
</protein>
<comment type="caution">
    <text evidence="1">The sequence shown here is derived from an EMBL/GenBank/DDBJ whole genome shotgun (WGS) entry which is preliminary data.</text>
</comment>